<dbReference type="EMBL" id="JBDODL010007410">
    <property type="protein sequence ID" value="MES1923645.1"/>
    <property type="molecule type" value="Genomic_DNA"/>
</dbReference>
<keyword evidence="2" id="KW-1185">Reference proteome</keyword>
<evidence type="ECO:0000313" key="1">
    <source>
        <dbReference type="EMBL" id="MES1923645.1"/>
    </source>
</evidence>
<reference evidence="1 2" key="1">
    <citation type="journal article" date="2024" name="BMC Biol.">
        <title>Comparative genomics of Ascetosporea gives new insight into the evolutionary basis for animal parasitism in Rhizaria.</title>
        <authorList>
            <person name="Hiltunen Thoren M."/>
            <person name="Onut-Brannstrom I."/>
            <person name="Alfjorden A."/>
            <person name="Peckova H."/>
            <person name="Swords F."/>
            <person name="Hooper C."/>
            <person name="Holzer A.S."/>
            <person name="Bass D."/>
            <person name="Burki F."/>
        </authorList>
    </citation>
    <scope>NUCLEOTIDE SEQUENCE [LARGE SCALE GENOMIC DNA]</scope>
    <source>
        <strain evidence="1">20-A016</strain>
    </source>
</reference>
<evidence type="ECO:0000313" key="2">
    <source>
        <dbReference type="Proteomes" id="UP001439008"/>
    </source>
</evidence>
<feature type="non-terminal residue" evidence="1">
    <location>
        <position position="111"/>
    </location>
</feature>
<protein>
    <submittedName>
        <fullName evidence="1">Uncharacterized protein</fullName>
    </submittedName>
</protein>
<dbReference type="Proteomes" id="UP001439008">
    <property type="component" value="Unassembled WGS sequence"/>
</dbReference>
<comment type="caution">
    <text evidence="1">The sequence shown here is derived from an EMBL/GenBank/DDBJ whole genome shotgun (WGS) entry which is preliminary data.</text>
</comment>
<gene>
    <name evidence="1" type="ORF">MHBO_005262</name>
</gene>
<sequence length="111" mass="12592">MYGTIGELMEQTQMKRVLKEVETPIMGADGRPITVMQDVLEEQVAFPVDLRGISDLVDEHMDDTLFRADDTLVELMGLPSQTNYKKASNTLIELKARARKLEKSMDEHAPR</sequence>
<accession>A0ABV2AVF9</accession>
<organism evidence="1 2">
    <name type="scientific">Bonamia ostreae</name>
    <dbReference type="NCBI Taxonomy" id="126728"/>
    <lineage>
        <taxon>Eukaryota</taxon>
        <taxon>Sar</taxon>
        <taxon>Rhizaria</taxon>
        <taxon>Endomyxa</taxon>
        <taxon>Ascetosporea</taxon>
        <taxon>Haplosporida</taxon>
        <taxon>Bonamia</taxon>
    </lineage>
</organism>
<name>A0ABV2AVF9_9EUKA</name>
<proteinExistence type="predicted"/>